<keyword evidence="2" id="KW-0859">Xylose metabolism</keyword>
<evidence type="ECO:0008006" key="9">
    <source>
        <dbReference type="Google" id="ProtNLM"/>
    </source>
</evidence>
<keyword evidence="4" id="KW-0418">Kinase</keyword>
<dbReference type="CDD" id="cd07773">
    <property type="entry name" value="ASKHA_NBD_FGGY_FK"/>
    <property type="match status" value="1"/>
</dbReference>
<dbReference type="PIRSF" id="PIRSF000538">
    <property type="entry name" value="GlpK"/>
    <property type="match status" value="1"/>
</dbReference>
<dbReference type="Proteomes" id="UP000515976">
    <property type="component" value="Chromosome"/>
</dbReference>
<reference evidence="7 8" key="1">
    <citation type="submission" date="2020-08" db="EMBL/GenBank/DDBJ databases">
        <title>Genome sequence of Phycicoccus endophyticus JCM 31784T.</title>
        <authorList>
            <person name="Hyun D.-W."/>
            <person name="Bae J.-W."/>
        </authorList>
    </citation>
    <scope>NUCLEOTIDE SEQUENCE [LARGE SCALE GENOMIC DNA]</scope>
    <source>
        <strain evidence="7 8">JCM 31784</strain>
    </source>
</reference>
<evidence type="ECO:0000256" key="3">
    <source>
        <dbReference type="ARBA" id="ARBA00022679"/>
    </source>
</evidence>
<dbReference type="Pfam" id="PF00370">
    <property type="entry name" value="FGGY_N"/>
    <property type="match status" value="1"/>
</dbReference>
<keyword evidence="3" id="KW-0808">Transferase</keyword>
<evidence type="ECO:0000313" key="8">
    <source>
        <dbReference type="Proteomes" id="UP000515976"/>
    </source>
</evidence>
<protein>
    <recommendedName>
        <fullName evidence="9">Sugar kinase</fullName>
    </recommendedName>
</protein>
<dbReference type="InterPro" id="IPR043129">
    <property type="entry name" value="ATPase_NBD"/>
</dbReference>
<proteinExistence type="inferred from homology"/>
<keyword evidence="2" id="KW-0119">Carbohydrate metabolism</keyword>
<dbReference type="SUPFAM" id="SSF53067">
    <property type="entry name" value="Actin-like ATPase domain"/>
    <property type="match status" value="2"/>
</dbReference>
<dbReference type="PANTHER" id="PTHR43095:SF5">
    <property type="entry name" value="XYLULOSE KINASE"/>
    <property type="match status" value="1"/>
</dbReference>
<comment type="similarity">
    <text evidence="1">Belongs to the FGGY kinase family.</text>
</comment>
<dbReference type="EMBL" id="CP060712">
    <property type="protein sequence ID" value="QNN48460.1"/>
    <property type="molecule type" value="Genomic_DNA"/>
</dbReference>
<dbReference type="InterPro" id="IPR050406">
    <property type="entry name" value="FGGY_Carb_Kinase"/>
</dbReference>
<dbReference type="InterPro" id="IPR018484">
    <property type="entry name" value="FGGY_N"/>
</dbReference>
<feature type="domain" description="Carbohydrate kinase FGGY N-terminal" evidence="5">
    <location>
        <begin position="4"/>
        <end position="241"/>
    </location>
</feature>
<dbReference type="InterPro" id="IPR000577">
    <property type="entry name" value="Carb_kinase_FGGY"/>
</dbReference>
<evidence type="ECO:0000256" key="2">
    <source>
        <dbReference type="ARBA" id="ARBA00022629"/>
    </source>
</evidence>
<dbReference type="Pfam" id="PF02782">
    <property type="entry name" value="FGGY_C"/>
    <property type="match status" value="1"/>
</dbReference>
<dbReference type="Gene3D" id="3.30.420.40">
    <property type="match status" value="2"/>
</dbReference>
<feature type="domain" description="Carbohydrate kinase FGGY C-terminal" evidence="6">
    <location>
        <begin position="254"/>
        <end position="435"/>
    </location>
</feature>
<gene>
    <name evidence="7" type="ORF">H9L10_08920</name>
</gene>
<dbReference type="AlphaFoldDB" id="A0A7G9QYN5"/>
<dbReference type="GO" id="GO:0016301">
    <property type="term" value="F:kinase activity"/>
    <property type="evidence" value="ECO:0007669"/>
    <property type="project" value="UniProtKB-KW"/>
</dbReference>
<accession>A0A7G9QYN5</accession>
<dbReference type="RefSeq" id="WP_166104013.1">
    <property type="nucleotide sequence ID" value="NZ_BMMY01000003.1"/>
</dbReference>
<dbReference type="KEGG" id="pei:H9L10_08920"/>
<dbReference type="InterPro" id="IPR018485">
    <property type="entry name" value="FGGY_C"/>
</dbReference>
<dbReference type="PANTHER" id="PTHR43095">
    <property type="entry name" value="SUGAR KINASE"/>
    <property type="match status" value="1"/>
</dbReference>
<evidence type="ECO:0000259" key="6">
    <source>
        <dbReference type="Pfam" id="PF02782"/>
    </source>
</evidence>
<dbReference type="GO" id="GO:0042732">
    <property type="term" value="P:D-xylose metabolic process"/>
    <property type="evidence" value="ECO:0007669"/>
    <property type="project" value="UniProtKB-KW"/>
</dbReference>
<evidence type="ECO:0000259" key="5">
    <source>
        <dbReference type="Pfam" id="PF00370"/>
    </source>
</evidence>
<name>A0A7G9QYN5_9MICO</name>
<evidence type="ECO:0000256" key="1">
    <source>
        <dbReference type="ARBA" id="ARBA00009156"/>
    </source>
</evidence>
<sequence>MSLLAVDIGTSGVRAAAFTDDGLLMAQESTQAALSTPSPGRVETDAEQCLADAVATLGRVVARGVLEDDRPVSLSFSVQGEAILPVDADGRALALAPVSMDRRGRAVVQQVTGGDERRVQELTGQPVHPMFSVYKAAAEGEAWRSREVAGLRCLGDFVAGRLGSRAAIDSTMAARTGGLDVTRGTWAEDLWEAAGVPLGFLPEVVDPGTVVGRLHAQGAAATGLPEGLPIVVGSHDQASSFWGGGGRPGRASVIAFGTSDCLTVGTSSRPQGLTGTGLATYPVAGGWLTLAGTASGGWALDWFAEMAGCASPDERDLLLASAAQDPSPVLVLPYLAGSGTLDNDPAATGAVIGLTLETTRPALARAFLEAAGFELRRIARELRARAVEVGDLWAVGGGAAHAGSLAIRAAAAGHRLAAGQDGGSLRGAALQGAVGAGLHPSLDALPQPQISCSVEPDPRLDEWYSGQAGRYDALYPALKNLDTMTSKENR</sequence>
<evidence type="ECO:0000313" key="7">
    <source>
        <dbReference type="EMBL" id="QNN48460.1"/>
    </source>
</evidence>
<evidence type="ECO:0000256" key="4">
    <source>
        <dbReference type="ARBA" id="ARBA00022777"/>
    </source>
</evidence>
<keyword evidence="8" id="KW-1185">Reference proteome</keyword>
<organism evidence="7 8">
    <name type="scientific">Phycicoccus endophyticus</name>
    <dbReference type="NCBI Taxonomy" id="1690220"/>
    <lineage>
        <taxon>Bacteria</taxon>
        <taxon>Bacillati</taxon>
        <taxon>Actinomycetota</taxon>
        <taxon>Actinomycetes</taxon>
        <taxon>Micrococcales</taxon>
        <taxon>Intrasporangiaceae</taxon>
        <taxon>Phycicoccus</taxon>
    </lineage>
</organism>